<dbReference type="InterPro" id="IPR029000">
    <property type="entry name" value="Cyclophilin-like_dom_sf"/>
</dbReference>
<comment type="caution">
    <text evidence="5">The sequence shown here is derived from an EMBL/GenBank/DDBJ whole genome shotgun (WGS) entry which is preliminary data.</text>
</comment>
<dbReference type="Pfam" id="PF02682">
    <property type="entry name" value="CT_C_D"/>
    <property type="match status" value="1"/>
</dbReference>
<evidence type="ECO:0000256" key="2">
    <source>
        <dbReference type="ARBA" id="ARBA00022801"/>
    </source>
</evidence>
<organism evidence="5 6">
    <name type="scientific">Neobacillus niacini</name>
    <dbReference type="NCBI Taxonomy" id="86668"/>
    <lineage>
        <taxon>Bacteria</taxon>
        <taxon>Bacillati</taxon>
        <taxon>Bacillota</taxon>
        <taxon>Bacilli</taxon>
        <taxon>Bacillales</taxon>
        <taxon>Bacillaceae</taxon>
        <taxon>Neobacillus</taxon>
    </lineage>
</organism>
<proteinExistence type="predicted"/>
<dbReference type="Gene3D" id="2.40.100.10">
    <property type="entry name" value="Cyclophilin-like"/>
    <property type="match status" value="1"/>
</dbReference>
<dbReference type="SUPFAM" id="SSF160467">
    <property type="entry name" value="PH0987 N-terminal domain-like"/>
    <property type="match status" value="1"/>
</dbReference>
<name>A0A852TEX1_9BACI</name>
<sequence length="244" mass="27300">MSIEIVPLGDSAISISFDNEINESTHHQINHFSQNLRRLKIDGVIECVPTYTSITIFYDPIKIRYSQLEKMVYSLMELAVNSIPLNPIVYRIPVYYGGKTGPDLPIVAAYHNISEQEVISIHSNKEYLVHMIGFVPGFPYLGGLNKIISTPRLEKPRAKIAAGSVGIGGDQTGIYPAEVPSGWRIIGITPLTLFDIENVKPSLLSAGNYVTFFPVGYEEFLAIKERSELKKYEVMTYKKGEQIT</sequence>
<evidence type="ECO:0000256" key="3">
    <source>
        <dbReference type="ARBA" id="ARBA00022840"/>
    </source>
</evidence>
<dbReference type="SMART" id="SM00796">
    <property type="entry name" value="AHS1"/>
    <property type="match status" value="1"/>
</dbReference>
<dbReference type="GO" id="GO:0016787">
    <property type="term" value="F:hydrolase activity"/>
    <property type="evidence" value="ECO:0007669"/>
    <property type="project" value="UniProtKB-KW"/>
</dbReference>
<keyword evidence="1" id="KW-0547">Nucleotide-binding</keyword>
<reference evidence="6" key="1">
    <citation type="submission" date="2020-07" db="EMBL/GenBank/DDBJ databases">
        <authorList>
            <person name="Partida-Martinez L."/>
            <person name="Huntemann M."/>
            <person name="Clum A."/>
            <person name="Wang J."/>
            <person name="Palaniappan K."/>
            <person name="Ritter S."/>
            <person name="Chen I.-M."/>
            <person name="Stamatis D."/>
            <person name="Reddy T."/>
            <person name="O'Malley R."/>
            <person name="Daum C."/>
            <person name="Shapiro N."/>
            <person name="Ivanova N."/>
            <person name="Kyrpides N."/>
            <person name="Woyke T."/>
        </authorList>
    </citation>
    <scope>NUCLEOTIDE SEQUENCE [LARGE SCALE GENOMIC DNA]</scope>
    <source>
        <strain evidence="6">AT2.8</strain>
    </source>
</reference>
<dbReference type="SUPFAM" id="SSF50891">
    <property type="entry name" value="Cyclophilin-like"/>
    <property type="match status" value="1"/>
</dbReference>
<evidence type="ECO:0000313" key="6">
    <source>
        <dbReference type="Proteomes" id="UP000548423"/>
    </source>
</evidence>
<dbReference type="EMBL" id="JACCBX010000007">
    <property type="protein sequence ID" value="NYE06585.1"/>
    <property type="molecule type" value="Genomic_DNA"/>
</dbReference>
<evidence type="ECO:0000313" key="5">
    <source>
        <dbReference type="EMBL" id="NYE06585.1"/>
    </source>
</evidence>
<gene>
    <name evidence="5" type="ORF">F4694_003365</name>
</gene>
<evidence type="ECO:0000256" key="1">
    <source>
        <dbReference type="ARBA" id="ARBA00022741"/>
    </source>
</evidence>
<dbReference type="NCBIfam" id="TIGR00370">
    <property type="entry name" value="5-oxoprolinase subunit PxpB"/>
    <property type="match status" value="1"/>
</dbReference>
<keyword evidence="3" id="KW-0067">ATP-binding</keyword>
<dbReference type="Gene3D" id="3.30.1360.40">
    <property type="match status" value="1"/>
</dbReference>
<feature type="domain" description="Carboxyltransferase" evidence="4">
    <location>
        <begin position="3"/>
        <end position="204"/>
    </location>
</feature>
<dbReference type="InterPro" id="IPR010016">
    <property type="entry name" value="PxpB"/>
</dbReference>
<dbReference type="GO" id="GO:0005524">
    <property type="term" value="F:ATP binding"/>
    <property type="evidence" value="ECO:0007669"/>
    <property type="project" value="UniProtKB-KW"/>
</dbReference>
<dbReference type="Proteomes" id="UP000548423">
    <property type="component" value="Unassembled WGS sequence"/>
</dbReference>
<dbReference type="PANTHER" id="PTHR34698">
    <property type="entry name" value="5-OXOPROLINASE SUBUNIT B"/>
    <property type="match status" value="1"/>
</dbReference>
<reference evidence="6" key="2">
    <citation type="submission" date="2020-08" db="EMBL/GenBank/DDBJ databases">
        <title>The Agave Microbiome: Exploring the role of microbial communities in plant adaptations to desert environments.</title>
        <authorList>
            <person name="Partida-Martinez L.P."/>
        </authorList>
    </citation>
    <scope>NUCLEOTIDE SEQUENCE [LARGE SCALE GENOMIC DNA]</scope>
    <source>
        <strain evidence="6">AT2.8</strain>
    </source>
</reference>
<evidence type="ECO:0000259" key="4">
    <source>
        <dbReference type="SMART" id="SM00796"/>
    </source>
</evidence>
<dbReference type="PANTHER" id="PTHR34698:SF2">
    <property type="entry name" value="5-OXOPROLINASE SUBUNIT B"/>
    <property type="match status" value="1"/>
</dbReference>
<accession>A0A852TEX1</accession>
<dbReference type="InterPro" id="IPR003833">
    <property type="entry name" value="CT_C_D"/>
</dbReference>
<keyword evidence="2" id="KW-0378">Hydrolase</keyword>
<dbReference type="AlphaFoldDB" id="A0A852TEX1"/>
<protein>
    <submittedName>
        <fullName evidence="5">Inhibitor of KinA</fullName>
    </submittedName>
</protein>